<sequence>MLARPRLSRSAFTLIELLVVIAIIAILIGLLLPAVQQAREAARRTQCKNNLKQIGLALHNYHDNFTVFPPGGTYYTGVTQSAGWSIQARLLPYVDQANLNNLIDFSRPYGVQGTVTGTRVGLLLCPSEVNDKVYVDGGTNYWPCSYAANYGLWFLWNPATNQFGTGAFGPNSRTSTRDFTDGTSNSLGFSEVKAWQYYLRDAGGTPTMPTSPSQVSALGGTLKNSGHNEWVDSRANQTAFTTTFGPNAVCEHNDAGTIRDVDFVSSREGISATDSTYGVLTSRSHHEGIVHSLLMDGAVRAISENIDTQVWRSIGTRNGGEVAGEF</sequence>
<keyword evidence="1" id="KW-1133">Transmembrane helix</keyword>
<evidence type="ECO:0000256" key="1">
    <source>
        <dbReference type="SAM" id="Phobius"/>
    </source>
</evidence>
<dbReference type="Pfam" id="PF07596">
    <property type="entry name" value="SBP_bac_10"/>
    <property type="match status" value="1"/>
</dbReference>
<dbReference type="SUPFAM" id="SSF54523">
    <property type="entry name" value="Pili subunits"/>
    <property type="match status" value="1"/>
</dbReference>
<dbReference type="AlphaFoldDB" id="A0A7C2K327"/>
<protein>
    <submittedName>
        <fullName evidence="3">DUF1559 domain-containing protein</fullName>
    </submittedName>
</protein>
<dbReference type="NCBIfam" id="TIGR04294">
    <property type="entry name" value="pre_pil_HX9DG"/>
    <property type="match status" value="1"/>
</dbReference>
<name>A0A7C2K327_9PLAN</name>
<reference evidence="3" key="1">
    <citation type="journal article" date="2020" name="mSystems">
        <title>Genome- and Community-Level Interaction Insights into Carbon Utilization and Element Cycling Functions of Hydrothermarchaeota in Hydrothermal Sediment.</title>
        <authorList>
            <person name="Zhou Z."/>
            <person name="Liu Y."/>
            <person name="Xu W."/>
            <person name="Pan J."/>
            <person name="Luo Z.H."/>
            <person name="Li M."/>
        </authorList>
    </citation>
    <scope>NUCLEOTIDE SEQUENCE [LARGE SCALE GENOMIC DNA]</scope>
    <source>
        <strain evidence="3">SpSt-339</strain>
    </source>
</reference>
<feature type="domain" description="DUF1559" evidence="2">
    <location>
        <begin position="36"/>
        <end position="308"/>
    </location>
</feature>
<dbReference type="PANTHER" id="PTHR30093:SF2">
    <property type="entry name" value="TYPE II SECRETION SYSTEM PROTEIN H"/>
    <property type="match status" value="1"/>
</dbReference>
<organism evidence="3">
    <name type="scientific">Schlesneria paludicola</name>
    <dbReference type="NCBI Taxonomy" id="360056"/>
    <lineage>
        <taxon>Bacteria</taxon>
        <taxon>Pseudomonadati</taxon>
        <taxon>Planctomycetota</taxon>
        <taxon>Planctomycetia</taxon>
        <taxon>Planctomycetales</taxon>
        <taxon>Planctomycetaceae</taxon>
        <taxon>Schlesneria</taxon>
    </lineage>
</organism>
<dbReference type="InterPro" id="IPR027558">
    <property type="entry name" value="Pre_pil_HX9DG_C"/>
</dbReference>
<dbReference type="PANTHER" id="PTHR30093">
    <property type="entry name" value="GENERAL SECRETION PATHWAY PROTEIN G"/>
    <property type="match status" value="1"/>
</dbReference>
<dbReference type="InterPro" id="IPR012902">
    <property type="entry name" value="N_methyl_site"/>
</dbReference>
<gene>
    <name evidence="3" type="ORF">ENQ76_15895</name>
</gene>
<feature type="transmembrane region" description="Helical" evidence="1">
    <location>
        <begin position="12"/>
        <end position="35"/>
    </location>
</feature>
<dbReference type="InterPro" id="IPR011453">
    <property type="entry name" value="DUF1559"/>
</dbReference>
<dbReference type="EMBL" id="DSOK01000436">
    <property type="protein sequence ID" value="HEN16943.1"/>
    <property type="molecule type" value="Genomic_DNA"/>
</dbReference>
<comment type="caution">
    <text evidence="3">The sequence shown here is derived from an EMBL/GenBank/DDBJ whole genome shotgun (WGS) entry which is preliminary data.</text>
</comment>
<proteinExistence type="predicted"/>
<dbReference type="NCBIfam" id="TIGR02532">
    <property type="entry name" value="IV_pilin_GFxxxE"/>
    <property type="match status" value="1"/>
</dbReference>
<dbReference type="Gene3D" id="3.30.700.10">
    <property type="entry name" value="Glycoprotein, Type 4 Pilin"/>
    <property type="match status" value="1"/>
</dbReference>
<dbReference type="InterPro" id="IPR045584">
    <property type="entry name" value="Pilin-like"/>
</dbReference>
<dbReference type="Pfam" id="PF07963">
    <property type="entry name" value="N_methyl"/>
    <property type="match status" value="1"/>
</dbReference>
<keyword evidence="1" id="KW-0812">Transmembrane</keyword>
<accession>A0A7C2K327</accession>
<evidence type="ECO:0000313" key="3">
    <source>
        <dbReference type="EMBL" id="HEN16943.1"/>
    </source>
</evidence>
<evidence type="ECO:0000259" key="2">
    <source>
        <dbReference type="Pfam" id="PF07596"/>
    </source>
</evidence>
<keyword evidence="1" id="KW-0472">Membrane</keyword>